<sequence>MKFAGLPRLHRGKVVTELVEGGFLVESLNGGGFYTVESLDDV</sequence>
<dbReference type="EMBL" id="FOAD01000003">
    <property type="protein sequence ID" value="SEL18945.1"/>
    <property type="molecule type" value="Genomic_DNA"/>
</dbReference>
<accession>A0A1H7N7J5</accession>
<protein>
    <submittedName>
        <fullName evidence="1">Uncharacterized protein</fullName>
    </submittedName>
</protein>
<name>A0A1H7N7J5_HALLR</name>
<dbReference type="RefSeq" id="WP_280140947.1">
    <property type="nucleotide sequence ID" value="NZ_FOAD01000003.1"/>
</dbReference>
<dbReference type="AlphaFoldDB" id="A0A1H7N7J5"/>
<evidence type="ECO:0000313" key="2">
    <source>
        <dbReference type="Proteomes" id="UP000183894"/>
    </source>
</evidence>
<gene>
    <name evidence="1" type="ORF">SAMN04488691_103202</name>
</gene>
<proteinExistence type="predicted"/>
<dbReference type="Proteomes" id="UP000183894">
    <property type="component" value="Unassembled WGS sequence"/>
</dbReference>
<evidence type="ECO:0000313" key="1">
    <source>
        <dbReference type="EMBL" id="SEL18945.1"/>
    </source>
</evidence>
<reference evidence="1 2" key="1">
    <citation type="submission" date="2016-10" db="EMBL/GenBank/DDBJ databases">
        <authorList>
            <person name="de Groot N.N."/>
        </authorList>
    </citation>
    <scope>NUCLEOTIDE SEQUENCE [LARGE SCALE GENOMIC DNA]</scope>
    <source>
        <strain evidence="1 2">CDM_5</strain>
    </source>
</reference>
<organism evidence="1 2">
    <name type="scientific">Haloferax larsenii</name>
    <dbReference type="NCBI Taxonomy" id="302484"/>
    <lineage>
        <taxon>Archaea</taxon>
        <taxon>Methanobacteriati</taxon>
        <taxon>Methanobacteriota</taxon>
        <taxon>Stenosarchaea group</taxon>
        <taxon>Halobacteria</taxon>
        <taxon>Halobacteriales</taxon>
        <taxon>Haloferacaceae</taxon>
        <taxon>Haloferax</taxon>
    </lineage>
</organism>